<dbReference type="PANTHER" id="PTHR24171">
    <property type="entry name" value="ANKYRIN REPEAT DOMAIN-CONTAINING PROTEIN 39-RELATED"/>
    <property type="match status" value="1"/>
</dbReference>
<keyword evidence="2 3" id="KW-0040">ANK repeat</keyword>
<accession>A0A6B8WDE4</accession>
<proteinExistence type="predicted"/>
<protein>
    <submittedName>
        <fullName evidence="4">Ankyrin repeat protein</fullName>
    </submittedName>
</protein>
<dbReference type="EMBL" id="CP046455">
    <property type="protein sequence ID" value="QGU08020.1"/>
    <property type="molecule type" value="Genomic_DNA"/>
</dbReference>
<dbReference type="RefSeq" id="WP_156231445.1">
    <property type="nucleotide sequence ID" value="NZ_CP046455.1"/>
</dbReference>
<organism evidence="4 5">
    <name type="scientific">Corynebacterium occultum</name>
    <dbReference type="NCBI Taxonomy" id="2675219"/>
    <lineage>
        <taxon>Bacteria</taxon>
        <taxon>Bacillati</taxon>
        <taxon>Actinomycetota</taxon>
        <taxon>Actinomycetes</taxon>
        <taxon>Mycobacteriales</taxon>
        <taxon>Corynebacteriaceae</taxon>
        <taxon>Corynebacterium</taxon>
    </lineage>
</organism>
<dbReference type="Gene3D" id="1.25.40.20">
    <property type="entry name" value="Ankyrin repeat-containing domain"/>
    <property type="match status" value="1"/>
</dbReference>
<gene>
    <name evidence="4" type="ORF">COCCU_10505</name>
</gene>
<dbReference type="InterPro" id="IPR036770">
    <property type="entry name" value="Ankyrin_rpt-contain_sf"/>
</dbReference>
<evidence type="ECO:0000256" key="1">
    <source>
        <dbReference type="ARBA" id="ARBA00022737"/>
    </source>
</evidence>
<evidence type="ECO:0000256" key="3">
    <source>
        <dbReference type="PROSITE-ProRule" id="PRU00023"/>
    </source>
</evidence>
<dbReference type="PROSITE" id="PS50088">
    <property type="entry name" value="ANK_REPEAT"/>
    <property type="match status" value="1"/>
</dbReference>
<feature type="repeat" description="ANK" evidence="3">
    <location>
        <begin position="53"/>
        <end position="85"/>
    </location>
</feature>
<evidence type="ECO:0000313" key="4">
    <source>
        <dbReference type="EMBL" id="QGU08020.1"/>
    </source>
</evidence>
<sequence>MENTQNQPNELPEDVQQLVTKLFELARTEGAEAAATLGAYIDQGVDVNLRNQEGNTLLMLAAYNGATEVLEALIARGADVNELNERGQSPLAGAIFKREDLVIEQLILAGADPLAGHPTAVDCAKMFGREDLLTRFGAGE</sequence>
<dbReference type="AlphaFoldDB" id="A0A6B8WDE4"/>
<reference evidence="4 5" key="1">
    <citation type="submission" date="2019-11" db="EMBL/GenBank/DDBJ databases">
        <title>Complete genome sequence of Corynebacterium kalinowskii 1959, a novel Corynebacterium species isolated from soil of a small paddock in Vilsendorf, Germany.</title>
        <authorList>
            <person name="Schaffert L."/>
            <person name="Ruwe M."/>
            <person name="Milse J."/>
            <person name="Hanuschka K."/>
            <person name="Ortseifen V."/>
            <person name="Droste J."/>
            <person name="Brandt D."/>
            <person name="Schlueter L."/>
            <person name="Kutter Y."/>
            <person name="Vinke S."/>
            <person name="Viehoefer P."/>
            <person name="Jacob L."/>
            <person name="Luebke N.-C."/>
            <person name="Schulte-Berndt E."/>
            <person name="Hain C."/>
            <person name="Linder M."/>
            <person name="Schmidt P."/>
            <person name="Wollenschlaeger L."/>
            <person name="Luttermann T."/>
            <person name="Thieme E."/>
            <person name="Hassa J."/>
            <person name="Haak M."/>
            <person name="Wittchen M."/>
            <person name="Mentz A."/>
            <person name="Persicke M."/>
            <person name="Busche T."/>
            <person name="Ruckert C."/>
        </authorList>
    </citation>
    <scope>NUCLEOTIDE SEQUENCE [LARGE SCALE GENOMIC DNA]</scope>
    <source>
        <strain evidence="4 5">2039</strain>
    </source>
</reference>
<keyword evidence="1" id="KW-0677">Repeat</keyword>
<dbReference type="InterPro" id="IPR002110">
    <property type="entry name" value="Ankyrin_rpt"/>
</dbReference>
<keyword evidence="5" id="KW-1185">Reference proteome</keyword>
<dbReference type="SMART" id="SM00248">
    <property type="entry name" value="ANK"/>
    <property type="match status" value="2"/>
</dbReference>
<dbReference type="PANTHER" id="PTHR24171:SF9">
    <property type="entry name" value="ANKYRIN REPEAT DOMAIN-CONTAINING PROTEIN 39"/>
    <property type="match status" value="1"/>
</dbReference>
<dbReference type="PROSITE" id="PS50297">
    <property type="entry name" value="ANK_REP_REGION"/>
    <property type="match status" value="1"/>
</dbReference>
<dbReference type="KEGG" id="cok:COCCU_10505"/>
<evidence type="ECO:0000313" key="5">
    <source>
        <dbReference type="Proteomes" id="UP000424462"/>
    </source>
</evidence>
<name>A0A6B8WDE4_9CORY</name>
<dbReference type="SUPFAM" id="SSF48403">
    <property type="entry name" value="Ankyrin repeat"/>
    <property type="match status" value="1"/>
</dbReference>
<evidence type="ECO:0000256" key="2">
    <source>
        <dbReference type="ARBA" id="ARBA00023043"/>
    </source>
</evidence>
<dbReference type="Proteomes" id="UP000424462">
    <property type="component" value="Chromosome"/>
</dbReference>
<dbReference type="Pfam" id="PF13857">
    <property type="entry name" value="Ank_5"/>
    <property type="match status" value="1"/>
</dbReference>